<gene>
    <name evidence="4" type="ORF">MM171A00153_0023</name>
    <name evidence="5" type="ORF">MM171B00165_0042</name>
</gene>
<proteinExistence type="predicted"/>
<organism evidence="4">
    <name type="scientific">viral metagenome</name>
    <dbReference type="NCBI Taxonomy" id="1070528"/>
    <lineage>
        <taxon>unclassified sequences</taxon>
        <taxon>metagenomes</taxon>
        <taxon>organismal metagenomes</taxon>
    </lineage>
</organism>
<evidence type="ECO:0000313" key="5">
    <source>
        <dbReference type="EMBL" id="QJB04866.1"/>
    </source>
</evidence>
<dbReference type="Pfam" id="PF10145">
    <property type="entry name" value="PhageMin_Tail"/>
    <property type="match status" value="1"/>
</dbReference>
<dbReference type="EMBL" id="MT143891">
    <property type="protein sequence ID" value="QJB04866.1"/>
    <property type="molecule type" value="Genomic_DNA"/>
</dbReference>
<feature type="coiled-coil region" evidence="2">
    <location>
        <begin position="598"/>
        <end position="658"/>
    </location>
</feature>
<keyword evidence="1" id="KW-1188">Viral release from host cell</keyword>
<protein>
    <submittedName>
        <fullName evidence="4">Putative tail protein</fullName>
    </submittedName>
</protein>
<dbReference type="EMBL" id="MT143704">
    <property type="protein sequence ID" value="QJB01004.1"/>
    <property type="molecule type" value="Genomic_DNA"/>
</dbReference>
<evidence type="ECO:0000313" key="4">
    <source>
        <dbReference type="EMBL" id="QJB01004.1"/>
    </source>
</evidence>
<accession>A0A6M3M1M3</accession>
<reference evidence="4" key="1">
    <citation type="submission" date="2020-03" db="EMBL/GenBank/DDBJ databases">
        <title>The deep terrestrial virosphere.</title>
        <authorList>
            <person name="Holmfeldt K."/>
            <person name="Nilsson E."/>
            <person name="Simone D."/>
            <person name="Lopez-Fernandez M."/>
            <person name="Wu X."/>
            <person name="de Brujin I."/>
            <person name="Lundin D."/>
            <person name="Andersson A."/>
            <person name="Bertilsson S."/>
            <person name="Dopson M."/>
        </authorList>
    </citation>
    <scope>NUCLEOTIDE SEQUENCE</scope>
    <source>
        <strain evidence="4">MM171A00153</strain>
        <strain evidence="5">MM171B00165</strain>
    </source>
</reference>
<dbReference type="AlphaFoldDB" id="A0A6M3M1M3"/>
<dbReference type="InterPro" id="IPR010090">
    <property type="entry name" value="Phage_tape_meas"/>
</dbReference>
<dbReference type="NCBIfam" id="TIGR01760">
    <property type="entry name" value="tape_meas_TP901"/>
    <property type="match status" value="1"/>
</dbReference>
<keyword evidence="2" id="KW-0175">Coiled coil</keyword>
<sequence length="966" mass="104197">MADEDLRIQLEAFDKSFGPTLKKIATGLDQLAVKTDQSSKKQTASWDRVNKHMAMVGNKTVAVFRRMRSAMTSFTGLLVGGGMIMGLKKLGESAATFEKGLAEVSTLLDGPATASMERYKGALLEMALTSSRTITDLTRGLYQTISAGVTEEAKALKVLDLAQRASVAGLTTVETSVDALTTLVNAFGLSLEEADSAADLLFTTVRRGKLTFTPLANNIGKVATLAKQSGLSMEEMFAAISTMTKAGLDVELATTALRQVLANILKPAEEAKGVFDALGLTWGKDALAGGKFTETMHKLNQATGGNAQILTELIPNIRALTGAMVLAGDQVVTYDDDLRAMLDSHGALDEAFGKMANTMEEKVSIQWQRLAAQLMKIGEMLLPKTLSGLTSIADWVENNSQMLVDRVELIIDVFSSWLSLIGDIFRGLEDVFTLGAASSDAAARMANRAQQMREEREARGALEEFMTPKEAGLAIRKARGPGARAANIEAVRQQIQEMVQQADAAARGASEAVSLSMQRIFNRQAVLLRKAAVEMRQVMDKAISDVAENERRVQNEKEATLAARRKQALTAEEADRKDAVQKAMDWVDKATTKQLSAIDQVEEKYAQLGEMLRGHEESLVKLAKWRDNELAKIDEQAMARLEKAFQAAEKMEKDREKRVKEQFELIRSTYPVQVAPGTKPQREAPGAARAGLETAERALFGHPQETVTAGLRGILQPEEGGAAEKVIDIASALATVRPEEFGLMLDEKLDVLANLMVNLTENIGQILSKTLANLPRIIGGLFRIDLKAVIVDGILGGLKAFFEGFGSFFKDLFTGEGTAGRTLLGIATLGISELFMHEGGVVGQLRGNADRYAAALGDAAGRLQKAHSGKVIRLRPDEVPTVLQTGEGVLSRRGMAALERMNAGGSGGTVVNLNISPGAVVAARDAHRWVDEIAGGEINARRGSNSAWAVGRRADKVPGKTAHRRR</sequence>
<evidence type="ECO:0000256" key="2">
    <source>
        <dbReference type="SAM" id="Coils"/>
    </source>
</evidence>
<name>A0A6M3M1M3_9ZZZZ</name>
<dbReference type="PANTHER" id="PTHR37813">
    <property type="entry name" value="FELS-2 PROPHAGE PROTEIN"/>
    <property type="match status" value="1"/>
</dbReference>
<dbReference type="PANTHER" id="PTHR37813:SF1">
    <property type="entry name" value="FELS-2 PROPHAGE PROTEIN"/>
    <property type="match status" value="1"/>
</dbReference>
<evidence type="ECO:0000259" key="3">
    <source>
        <dbReference type="Pfam" id="PF10145"/>
    </source>
</evidence>
<evidence type="ECO:0000256" key="1">
    <source>
        <dbReference type="ARBA" id="ARBA00022612"/>
    </source>
</evidence>
<feature type="domain" description="Phage tail tape measure protein" evidence="3">
    <location>
        <begin position="126"/>
        <end position="313"/>
    </location>
</feature>